<dbReference type="EMBL" id="MTHB01000269">
    <property type="protein sequence ID" value="OXC72673.1"/>
    <property type="molecule type" value="Genomic_DNA"/>
</dbReference>
<keyword evidence="7" id="KW-0804">Transcription</keyword>
<dbReference type="FunFam" id="3.40.640.10:FF:000023">
    <property type="entry name" value="Transcriptional regulator, GntR family"/>
    <property type="match status" value="1"/>
</dbReference>
<dbReference type="PANTHER" id="PTHR46577:SF2">
    <property type="entry name" value="TRANSCRIPTIONAL REGULATORY PROTEIN"/>
    <property type="match status" value="1"/>
</dbReference>
<gene>
    <name evidence="9" type="ORF">BSU04_40675</name>
</gene>
<keyword evidence="6" id="KW-0238">DNA-binding</keyword>
<evidence type="ECO:0000256" key="7">
    <source>
        <dbReference type="ARBA" id="ARBA00023163"/>
    </source>
</evidence>
<keyword evidence="5" id="KW-0805">Transcription regulation</keyword>
<dbReference type="GO" id="GO:0008483">
    <property type="term" value="F:transaminase activity"/>
    <property type="evidence" value="ECO:0007669"/>
    <property type="project" value="UniProtKB-KW"/>
</dbReference>
<dbReference type="PANTHER" id="PTHR46577">
    <property type="entry name" value="HTH-TYPE TRANSCRIPTIONAL REGULATORY PROTEIN GABR"/>
    <property type="match status" value="1"/>
</dbReference>
<dbReference type="InterPro" id="IPR051446">
    <property type="entry name" value="HTH_trans_reg/aminotransferase"/>
</dbReference>
<dbReference type="Gene3D" id="3.90.1150.10">
    <property type="entry name" value="Aspartate Aminotransferase, domain 1"/>
    <property type="match status" value="1"/>
</dbReference>
<dbReference type="GO" id="GO:0003677">
    <property type="term" value="F:DNA binding"/>
    <property type="evidence" value="ECO:0007669"/>
    <property type="project" value="UniProtKB-KW"/>
</dbReference>
<dbReference type="InterPro" id="IPR015424">
    <property type="entry name" value="PyrdxlP-dep_Trfase"/>
</dbReference>
<reference evidence="10" key="1">
    <citation type="submission" date="2017-01" db="EMBL/GenBank/DDBJ databases">
        <title>Genome Analysis of Deinococcus marmoris KOPRI26562.</title>
        <authorList>
            <person name="Kim J.H."/>
            <person name="Oh H.-M."/>
        </authorList>
    </citation>
    <scope>NUCLEOTIDE SEQUENCE [LARGE SCALE GENOMIC DNA]</scope>
    <source>
        <strain evidence="10">PAMC 26633</strain>
    </source>
</reference>
<dbReference type="SUPFAM" id="SSF53383">
    <property type="entry name" value="PLP-dependent transferases"/>
    <property type="match status" value="1"/>
</dbReference>
<dbReference type="SUPFAM" id="SSF46785">
    <property type="entry name" value="Winged helix' DNA-binding domain"/>
    <property type="match status" value="1"/>
</dbReference>
<keyword evidence="2 9" id="KW-0032">Aminotransferase</keyword>
<dbReference type="InterPro" id="IPR004839">
    <property type="entry name" value="Aminotransferase_I/II_large"/>
</dbReference>
<dbReference type="InterPro" id="IPR036388">
    <property type="entry name" value="WH-like_DNA-bd_sf"/>
</dbReference>
<evidence type="ECO:0000259" key="8">
    <source>
        <dbReference type="PROSITE" id="PS50949"/>
    </source>
</evidence>
<keyword evidence="4" id="KW-0663">Pyridoxal phosphate</keyword>
<dbReference type="InterPro" id="IPR015421">
    <property type="entry name" value="PyrdxlP-dep_Trfase_major"/>
</dbReference>
<feature type="domain" description="HTH gntR-type" evidence="8">
    <location>
        <begin position="13"/>
        <end position="81"/>
    </location>
</feature>
<dbReference type="Pfam" id="PF00155">
    <property type="entry name" value="Aminotran_1_2"/>
    <property type="match status" value="1"/>
</dbReference>
<dbReference type="Gene3D" id="1.10.10.10">
    <property type="entry name" value="Winged helix-like DNA-binding domain superfamily/Winged helix DNA-binding domain"/>
    <property type="match status" value="1"/>
</dbReference>
<evidence type="ECO:0000256" key="3">
    <source>
        <dbReference type="ARBA" id="ARBA00022679"/>
    </source>
</evidence>
<dbReference type="AlphaFoldDB" id="A0A226WNJ8"/>
<dbReference type="GO" id="GO:0030170">
    <property type="term" value="F:pyridoxal phosphate binding"/>
    <property type="evidence" value="ECO:0007669"/>
    <property type="project" value="InterPro"/>
</dbReference>
<protein>
    <submittedName>
        <fullName evidence="9">Transcriptional regulator, GntR family domain / Aspartate aminotransferase</fullName>
    </submittedName>
</protein>
<evidence type="ECO:0000313" key="10">
    <source>
        <dbReference type="Proteomes" id="UP000214720"/>
    </source>
</evidence>
<dbReference type="PROSITE" id="PS50949">
    <property type="entry name" value="HTH_GNTR"/>
    <property type="match status" value="1"/>
</dbReference>
<name>A0A226WNJ8_CABSO</name>
<dbReference type="CDD" id="cd07377">
    <property type="entry name" value="WHTH_GntR"/>
    <property type="match status" value="1"/>
</dbReference>
<dbReference type="Proteomes" id="UP000214720">
    <property type="component" value="Unassembled WGS sequence"/>
</dbReference>
<keyword evidence="3 9" id="KW-0808">Transferase</keyword>
<sequence length="487" mass="53493">MAQEQAQGHQEPMNKYERLANAMAAEIRSGNIAVGSRMPSLRQIIAQHGVSQSTVFRAYYLLEEWGLVRAQERSGYYVAPGASVTAARTPRTAALAESSKVDISDLVFSVLDAAKTPGIVPLGSAFPSPLLFPLPRLAKSLAQASRLLSPWSTVVDLPPGNEHLRRQIAMRYMGMGISQPIEQIVVTNGALEALNLCLMAVTRPGDLVAVESPGFYAALQAIERLDLRAVEIPVDPVTGLDLDALAGALKKHPIRACWFMTNFQNPTGVTLSLEKKKALVELLAEHEVPLIEDDVYGELHFQPEYPLPALAFDKQGLVMHCSSFSKTLAPGYRIGWTSAGRFTDKVQRLKLMTTLSASIPVQAGMADYLQHGGYDKHLRKLRGALSQQLGDMDNAIRRWLPHGVRRTHPSGGYFLWLELPEAIDAMELHRLAIEEGISLAPGPIFSATHAFEHYVRLNFGHPWSPKIDGAIRVLGELLARPSVRAKR</sequence>
<dbReference type="InterPro" id="IPR015422">
    <property type="entry name" value="PyrdxlP-dep_Trfase_small"/>
</dbReference>
<evidence type="ECO:0000256" key="6">
    <source>
        <dbReference type="ARBA" id="ARBA00023125"/>
    </source>
</evidence>
<dbReference type="GO" id="GO:0003700">
    <property type="term" value="F:DNA-binding transcription factor activity"/>
    <property type="evidence" value="ECO:0007669"/>
    <property type="project" value="InterPro"/>
</dbReference>
<dbReference type="SMART" id="SM00345">
    <property type="entry name" value="HTH_GNTR"/>
    <property type="match status" value="1"/>
</dbReference>
<proteinExistence type="inferred from homology"/>
<dbReference type="Pfam" id="PF00392">
    <property type="entry name" value="GntR"/>
    <property type="match status" value="1"/>
</dbReference>
<dbReference type="Gene3D" id="3.40.640.10">
    <property type="entry name" value="Type I PLP-dependent aspartate aminotransferase-like (Major domain)"/>
    <property type="match status" value="1"/>
</dbReference>
<comment type="caution">
    <text evidence="9">The sequence shown here is derived from an EMBL/GenBank/DDBJ whole genome shotgun (WGS) entry which is preliminary data.</text>
</comment>
<evidence type="ECO:0000313" key="9">
    <source>
        <dbReference type="EMBL" id="OXC72673.1"/>
    </source>
</evidence>
<dbReference type="InterPro" id="IPR036390">
    <property type="entry name" value="WH_DNA-bd_sf"/>
</dbReference>
<evidence type="ECO:0000256" key="2">
    <source>
        <dbReference type="ARBA" id="ARBA00022576"/>
    </source>
</evidence>
<evidence type="ECO:0000256" key="1">
    <source>
        <dbReference type="ARBA" id="ARBA00005384"/>
    </source>
</evidence>
<comment type="similarity">
    <text evidence="1">In the C-terminal section; belongs to the class-I pyridoxal-phosphate-dependent aminotransferase family.</text>
</comment>
<evidence type="ECO:0000256" key="4">
    <source>
        <dbReference type="ARBA" id="ARBA00022898"/>
    </source>
</evidence>
<organism evidence="9 10">
    <name type="scientific">Caballeronia sordidicola</name>
    <name type="common">Burkholderia sordidicola</name>
    <dbReference type="NCBI Taxonomy" id="196367"/>
    <lineage>
        <taxon>Bacteria</taxon>
        <taxon>Pseudomonadati</taxon>
        <taxon>Pseudomonadota</taxon>
        <taxon>Betaproteobacteria</taxon>
        <taxon>Burkholderiales</taxon>
        <taxon>Burkholderiaceae</taxon>
        <taxon>Caballeronia</taxon>
    </lineage>
</organism>
<evidence type="ECO:0000256" key="5">
    <source>
        <dbReference type="ARBA" id="ARBA00023015"/>
    </source>
</evidence>
<dbReference type="InterPro" id="IPR000524">
    <property type="entry name" value="Tscrpt_reg_HTH_GntR"/>
</dbReference>
<accession>A0A226WNJ8</accession>
<dbReference type="CDD" id="cd00609">
    <property type="entry name" value="AAT_like"/>
    <property type="match status" value="1"/>
</dbReference>